<accession>A0A412Z739</accession>
<keyword evidence="1" id="KW-1133">Transmembrane helix</keyword>
<dbReference type="AlphaFoldDB" id="A0A412Z739"/>
<comment type="caution">
    <text evidence="2">The sequence shown here is derived from an EMBL/GenBank/DDBJ whole genome shotgun (WGS) entry which is preliminary data.</text>
</comment>
<keyword evidence="1" id="KW-0812">Transmembrane</keyword>
<reference evidence="2 3" key="1">
    <citation type="submission" date="2018-08" db="EMBL/GenBank/DDBJ databases">
        <title>A genome reference for cultivated species of the human gut microbiota.</title>
        <authorList>
            <person name="Zou Y."/>
            <person name="Xue W."/>
            <person name="Luo G."/>
        </authorList>
    </citation>
    <scope>NUCLEOTIDE SEQUENCE [LARGE SCALE GENOMIC DNA]</scope>
    <source>
        <strain evidence="2 3">AF14-18</strain>
    </source>
</reference>
<sequence length="68" mass="7924">MGPPYIPLQNPSSFFPVSYCLLINSKHYLNSRNIKFIIMFSLASVIILLCGFLQYYHTLHLSITFYHP</sequence>
<dbReference type="Proteomes" id="UP000284543">
    <property type="component" value="Unassembled WGS sequence"/>
</dbReference>
<evidence type="ECO:0000313" key="2">
    <source>
        <dbReference type="EMBL" id="RGV75875.1"/>
    </source>
</evidence>
<name>A0A412Z739_9FIRM</name>
<protein>
    <submittedName>
        <fullName evidence="2">Uncharacterized protein</fullName>
    </submittedName>
</protein>
<organism evidence="2 3">
    <name type="scientific">Enterocloster bolteae</name>
    <dbReference type="NCBI Taxonomy" id="208479"/>
    <lineage>
        <taxon>Bacteria</taxon>
        <taxon>Bacillati</taxon>
        <taxon>Bacillota</taxon>
        <taxon>Clostridia</taxon>
        <taxon>Lachnospirales</taxon>
        <taxon>Lachnospiraceae</taxon>
        <taxon>Enterocloster</taxon>
    </lineage>
</organism>
<proteinExistence type="predicted"/>
<dbReference type="EMBL" id="QRZM01000004">
    <property type="protein sequence ID" value="RGV75875.1"/>
    <property type="molecule type" value="Genomic_DNA"/>
</dbReference>
<gene>
    <name evidence="2" type="ORF">DWW02_10815</name>
</gene>
<evidence type="ECO:0000313" key="3">
    <source>
        <dbReference type="Proteomes" id="UP000284543"/>
    </source>
</evidence>
<evidence type="ECO:0000256" key="1">
    <source>
        <dbReference type="SAM" id="Phobius"/>
    </source>
</evidence>
<feature type="transmembrane region" description="Helical" evidence="1">
    <location>
        <begin position="36"/>
        <end position="56"/>
    </location>
</feature>
<keyword evidence="1" id="KW-0472">Membrane</keyword>